<dbReference type="InterPro" id="IPR008207">
    <property type="entry name" value="Sig_transdc_His_kin_Hpt_dom"/>
</dbReference>
<keyword evidence="1" id="KW-0597">Phosphoprotein</keyword>
<comment type="caution">
    <text evidence="3">The sequence shown here is derived from an EMBL/GenBank/DDBJ whole genome shotgun (WGS) entry which is preliminary data.</text>
</comment>
<evidence type="ECO:0000259" key="2">
    <source>
        <dbReference type="PROSITE" id="PS50894"/>
    </source>
</evidence>
<dbReference type="GO" id="GO:0000160">
    <property type="term" value="P:phosphorelay signal transduction system"/>
    <property type="evidence" value="ECO:0007669"/>
    <property type="project" value="InterPro"/>
</dbReference>
<dbReference type="Pfam" id="PF01627">
    <property type="entry name" value="Hpt"/>
    <property type="match status" value="1"/>
</dbReference>
<keyword evidence="4" id="KW-1185">Reference proteome</keyword>
<sequence>MDNTFQHIDPSQIETLAGGDKEFIKEMAEIFLEQIEEFVTNMGSFLQEKNWEKLAREAHTAKSSAMTFGMDDTGNLLKKIQLECEANNLDDVPGMVEDAISQLQAASPEVQELL</sequence>
<protein>
    <recommendedName>
        <fullName evidence="2">HPt domain-containing protein</fullName>
    </recommendedName>
</protein>
<evidence type="ECO:0000313" key="4">
    <source>
        <dbReference type="Proteomes" id="UP000032544"/>
    </source>
</evidence>
<feature type="modified residue" description="Phosphohistidine" evidence="1">
    <location>
        <position position="59"/>
    </location>
</feature>
<reference evidence="3 4" key="1">
    <citation type="submission" date="2014-09" db="EMBL/GenBank/DDBJ databases">
        <title>Draft Genome Sequence of Draconibacterium sp. JN14CK-3.</title>
        <authorList>
            <person name="Dong C."/>
            <person name="Lai Q."/>
            <person name="Shao Z."/>
        </authorList>
    </citation>
    <scope>NUCLEOTIDE SEQUENCE [LARGE SCALE GENOMIC DNA]</scope>
    <source>
        <strain evidence="3 4">JN14CK-3</strain>
    </source>
</reference>
<gene>
    <name evidence="3" type="ORF">LH29_18365</name>
</gene>
<dbReference type="InterPro" id="IPR036641">
    <property type="entry name" value="HPT_dom_sf"/>
</dbReference>
<dbReference type="STRING" id="1544798.LH29_18365"/>
<dbReference type="Proteomes" id="UP000032544">
    <property type="component" value="Unassembled WGS sequence"/>
</dbReference>
<proteinExistence type="predicted"/>
<dbReference type="PROSITE" id="PS50894">
    <property type="entry name" value="HPT"/>
    <property type="match status" value="1"/>
</dbReference>
<accession>A0A0D8J6V7</accession>
<evidence type="ECO:0000256" key="1">
    <source>
        <dbReference type="PROSITE-ProRule" id="PRU00110"/>
    </source>
</evidence>
<dbReference type="Gene3D" id="1.20.120.160">
    <property type="entry name" value="HPT domain"/>
    <property type="match status" value="1"/>
</dbReference>
<name>A0A0D8J6V7_9BACT</name>
<dbReference type="GO" id="GO:0004672">
    <property type="term" value="F:protein kinase activity"/>
    <property type="evidence" value="ECO:0007669"/>
    <property type="project" value="UniProtKB-ARBA"/>
</dbReference>
<dbReference type="SUPFAM" id="SSF47226">
    <property type="entry name" value="Histidine-containing phosphotransfer domain, HPT domain"/>
    <property type="match status" value="1"/>
</dbReference>
<organism evidence="3 4">
    <name type="scientific">Draconibacterium sediminis</name>
    <dbReference type="NCBI Taxonomy" id="1544798"/>
    <lineage>
        <taxon>Bacteria</taxon>
        <taxon>Pseudomonadati</taxon>
        <taxon>Bacteroidota</taxon>
        <taxon>Bacteroidia</taxon>
        <taxon>Marinilabiliales</taxon>
        <taxon>Prolixibacteraceae</taxon>
        <taxon>Draconibacterium</taxon>
    </lineage>
</organism>
<dbReference type="AlphaFoldDB" id="A0A0D8J6V7"/>
<dbReference type="EMBL" id="JRHC01000005">
    <property type="protein sequence ID" value="KJF42514.1"/>
    <property type="molecule type" value="Genomic_DNA"/>
</dbReference>
<feature type="domain" description="HPt" evidence="2">
    <location>
        <begin position="20"/>
        <end position="114"/>
    </location>
</feature>
<evidence type="ECO:0000313" key="3">
    <source>
        <dbReference type="EMBL" id="KJF42514.1"/>
    </source>
</evidence>
<dbReference type="RefSeq" id="WP_045032278.1">
    <property type="nucleotide sequence ID" value="NZ_JRHC01000005.1"/>
</dbReference>
<dbReference type="SMART" id="SM00073">
    <property type="entry name" value="HPT"/>
    <property type="match status" value="1"/>
</dbReference>
<dbReference type="OrthoDB" id="959692at2"/>